<dbReference type="EMBL" id="CM035437">
    <property type="protein sequence ID" value="KAH7287451.1"/>
    <property type="molecule type" value="Genomic_DNA"/>
</dbReference>
<name>A0A8T2QVL1_CERRI</name>
<keyword evidence="3" id="KW-1185">Reference proteome</keyword>
<dbReference type="Proteomes" id="UP000825935">
    <property type="component" value="Chromosome 32"/>
</dbReference>
<accession>A0A8T2QVL1</accession>
<sequence>MSRYSVSFNPVAKGIHNRRSVDFRTKLNYGSCYGSPVNDSCKSQNMLNNPISYSSAMKQSNHLFASVSADKDSEHEKLSALRLDGPLTSTREHRASRTILKNKEDRSCYMMASSRHGSHPGRASILTNNYLQSDERIRVRETDIPTQRACYCSRGTILGQQYCTCGLEKSVGYTIDKNSDISRTRNIKKPISVRSPDGNSVRGSISIAPGYVHPRDNCRRPTDLLARSRLKHDNIDMDENHLNAPRGSPISRTSLQNKPWKMSSQLPPGKTMFTNTSYSKTEENISTREFGNRIPSGCRCISGQTLGASCCICPLARTMYDSTSKGEAAQTYQKANKTNTMRGMATRDMDFVSSRDSFGASDLYRNSNLLELYDSSISRSSGYGLSPLRKSIGMNSGTRETTRIRTFDMNSREDHLCSEAVQASGSALSLDNGSFQEAIGICHEGVVNKYLNPLYFTSSPNSNSVLSRSSLSLSSEDDLVSTPSQAISFLSDVCEPPHSLEIPEAGQRRIAKPLLNQPIAEIEEIQESIVQERHGKPLFKQSTTEIEEIQEIEEAQTNDASAAIKPSTPSMVRSASVQNLEEFTDTPSHVTSSMTRNAKNNPQRVKHNCGFFTTCKKFDIVHSIGNTSKRAGPQ</sequence>
<comment type="caution">
    <text evidence="2">The sequence shown here is derived from an EMBL/GenBank/DDBJ whole genome shotgun (WGS) entry which is preliminary data.</text>
</comment>
<feature type="region of interest" description="Disordered" evidence="1">
    <location>
        <begin position="238"/>
        <end position="271"/>
    </location>
</feature>
<reference evidence="2" key="1">
    <citation type="submission" date="2021-08" db="EMBL/GenBank/DDBJ databases">
        <title>WGS assembly of Ceratopteris richardii.</title>
        <authorList>
            <person name="Marchant D.B."/>
            <person name="Chen G."/>
            <person name="Jenkins J."/>
            <person name="Shu S."/>
            <person name="Leebens-Mack J."/>
            <person name="Grimwood J."/>
            <person name="Schmutz J."/>
            <person name="Soltis P."/>
            <person name="Soltis D."/>
            <person name="Chen Z.-H."/>
        </authorList>
    </citation>
    <scope>NUCLEOTIDE SEQUENCE</scope>
    <source>
        <strain evidence="2">Whitten #5841</strain>
        <tissue evidence="2">Leaf</tissue>
    </source>
</reference>
<dbReference type="AlphaFoldDB" id="A0A8T2QVL1"/>
<evidence type="ECO:0000256" key="1">
    <source>
        <dbReference type="SAM" id="MobiDB-lite"/>
    </source>
</evidence>
<feature type="compositionally biased region" description="Polar residues" evidence="1">
    <location>
        <begin position="250"/>
        <end position="271"/>
    </location>
</feature>
<protein>
    <submittedName>
        <fullName evidence="2">Uncharacterized protein</fullName>
    </submittedName>
</protein>
<feature type="region of interest" description="Disordered" evidence="1">
    <location>
        <begin position="583"/>
        <end position="604"/>
    </location>
</feature>
<proteinExistence type="predicted"/>
<feature type="compositionally biased region" description="Polar residues" evidence="1">
    <location>
        <begin position="583"/>
        <end position="603"/>
    </location>
</feature>
<gene>
    <name evidence="2" type="ORF">KP509_32G056900</name>
</gene>
<evidence type="ECO:0000313" key="3">
    <source>
        <dbReference type="Proteomes" id="UP000825935"/>
    </source>
</evidence>
<evidence type="ECO:0000313" key="2">
    <source>
        <dbReference type="EMBL" id="KAH7287451.1"/>
    </source>
</evidence>
<organism evidence="2 3">
    <name type="scientific">Ceratopteris richardii</name>
    <name type="common">Triangle waterfern</name>
    <dbReference type="NCBI Taxonomy" id="49495"/>
    <lineage>
        <taxon>Eukaryota</taxon>
        <taxon>Viridiplantae</taxon>
        <taxon>Streptophyta</taxon>
        <taxon>Embryophyta</taxon>
        <taxon>Tracheophyta</taxon>
        <taxon>Polypodiopsida</taxon>
        <taxon>Polypodiidae</taxon>
        <taxon>Polypodiales</taxon>
        <taxon>Pteridineae</taxon>
        <taxon>Pteridaceae</taxon>
        <taxon>Parkerioideae</taxon>
        <taxon>Ceratopteris</taxon>
    </lineage>
</organism>